<organism evidence="10 11">
    <name type="scientific">Candidatus Sulfotelmatobacter kueseliae</name>
    <dbReference type="NCBI Taxonomy" id="2042962"/>
    <lineage>
        <taxon>Bacteria</taxon>
        <taxon>Pseudomonadati</taxon>
        <taxon>Acidobacteriota</taxon>
        <taxon>Terriglobia</taxon>
        <taxon>Terriglobales</taxon>
        <taxon>Candidatus Korobacteraceae</taxon>
        <taxon>Candidatus Sulfotelmatobacter</taxon>
    </lineage>
</organism>
<dbReference type="InterPro" id="IPR003661">
    <property type="entry name" value="HisK_dim/P_dom"/>
</dbReference>
<gene>
    <name evidence="10" type="ORF">SBA1_1440005</name>
</gene>
<evidence type="ECO:0000256" key="2">
    <source>
        <dbReference type="ARBA" id="ARBA00012438"/>
    </source>
</evidence>
<evidence type="ECO:0000256" key="1">
    <source>
        <dbReference type="ARBA" id="ARBA00000085"/>
    </source>
</evidence>
<dbReference type="GO" id="GO:0000155">
    <property type="term" value="F:phosphorelay sensor kinase activity"/>
    <property type="evidence" value="ECO:0007669"/>
    <property type="project" value="InterPro"/>
</dbReference>
<evidence type="ECO:0000259" key="9">
    <source>
        <dbReference type="PROSITE" id="PS50110"/>
    </source>
</evidence>
<feature type="domain" description="Response regulatory" evidence="9">
    <location>
        <begin position="20"/>
        <end position="136"/>
    </location>
</feature>
<protein>
    <recommendedName>
        <fullName evidence="2">histidine kinase</fullName>
        <ecNumber evidence="2">2.7.13.3</ecNumber>
    </recommendedName>
</protein>
<dbReference type="InterPro" id="IPR005467">
    <property type="entry name" value="His_kinase_dom"/>
</dbReference>
<keyword evidence="4 10" id="KW-0808">Transferase</keyword>
<dbReference type="Gene3D" id="3.40.50.2300">
    <property type="match status" value="1"/>
</dbReference>
<dbReference type="InterPro" id="IPR052162">
    <property type="entry name" value="Sensor_kinase/Photoreceptor"/>
</dbReference>
<dbReference type="SMART" id="SM00388">
    <property type="entry name" value="HisKA"/>
    <property type="match status" value="1"/>
</dbReference>
<dbReference type="InterPro" id="IPR036890">
    <property type="entry name" value="HATPase_C_sf"/>
</dbReference>
<keyword evidence="7" id="KW-0175">Coiled coil</keyword>
<feature type="domain" description="Histidine kinase" evidence="8">
    <location>
        <begin position="171"/>
        <end position="383"/>
    </location>
</feature>
<dbReference type="PRINTS" id="PR00344">
    <property type="entry name" value="BCTRLSENSOR"/>
</dbReference>
<dbReference type="EMBL" id="OMOD01000051">
    <property type="protein sequence ID" value="SPF35811.1"/>
    <property type="molecule type" value="Genomic_DNA"/>
</dbReference>
<dbReference type="Pfam" id="PF02518">
    <property type="entry name" value="HATPase_c"/>
    <property type="match status" value="1"/>
</dbReference>
<evidence type="ECO:0000256" key="6">
    <source>
        <dbReference type="PROSITE-ProRule" id="PRU00169"/>
    </source>
</evidence>
<dbReference type="SUPFAM" id="SSF52172">
    <property type="entry name" value="CheY-like"/>
    <property type="match status" value="1"/>
</dbReference>
<dbReference type="Gene3D" id="1.10.287.130">
    <property type="match status" value="1"/>
</dbReference>
<accession>A0A2U3K813</accession>
<dbReference type="InterPro" id="IPR001789">
    <property type="entry name" value="Sig_transdc_resp-reg_receiver"/>
</dbReference>
<dbReference type="Pfam" id="PF00512">
    <property type="entry name" value="HisKA"/>
    <property type="match status" value="1"/>
</dbReference>
<dbReference type="SMART" id="SM00387">
    <property type="entry name" value="HATPase_c"/>
    <property type="match status" value="1"/>
</dbReference>
<dbReference type="InterPro" id="IPR003594">
    <property type="entry name" value="HATPase_dom"/>
</dbReference>
<dbReference type="OrthoDB" id="9761263at2"/>
<dbReference type="PROSITE" id="PS50110">
    <property type="entry name" value="RESPONSE_REGULATORY"/>
    <property type="match status" value="1"/>
</dbReference>
<evidence type="ECO:0000256" key="3">
    <source>
        <dbReference type="ARBA" id="ARBA00022553"/>
    </source>
</evidence>
<evidence type="ECO:0000256" key="7">
    <source>
        <dbReference type="SAM" id="Coils"/>
    </source>
</evidence>
<evidence type="ECO:0000256" key="4">
    <source>
        <dbReference type="ARBA" id="ARBA00022679"/>
    </source>
</evidence>
<dbReference type="FunFam" id="3.30.565.10:FF:000006">
    <property type="entry name" value="Sensor histidine kinase WalK"/>
    <property type="match status" value="1"/>
</dbReference>
<dbReference type="EC" id="2.7.13.3" evidence="2"/>
<proteinExistence type="predicted"/>
<dbReference type="Proteomes" id="UP000238701">
    <property type="component" value="Unassembled WGS sequence"/>
</dbReference>
<dbReference type="SMART" id="SM00448">
    <property type="entry name" value="REC"/>
    <property type="match status" value="1"/>
</dbReference>
<dbReference type="Gene3D" id="3.30.565.10">
    <property type="entry name" value="Histidine kinase-like ATPase, C-terminal domain"/>
    <property type="match status" value="1"/>
</dbReference>
<dbReference type="CDD" id="cd00156">
    <property type="entry name" value="REC"/>
    <property type="match status" value="1"/>
</dbReference>
<dbReference type="SUPFAM" id="SSF55874">
    <property type="entry name" value="ATPase domain of HSP90 chaperone/DNA topoisomerase II/histidine kinase"/>
    <property type="match status" value="1"/>
</dbReference>
<dbReference type="AlphaFoldDB" id="A0A2U3K813"/>
<evidence type="ECO:0000313" key="10">
    <source>
        <dbReference type="EMBL" id="SPF35811.1"/>
    </source>
</evidence>
<name>A0A2U3K813_9BACT</name>
<evidence type="ECO:0000256" key="5">
    <source>
        <dbReference type="ARBA" id="ARBA00022777"/>
    </source>
</evidence>
<dbReference type="InterPro" id="IPR004358">
    <property type="entry name" value="Sig_transdc_His_kin-like_C"/>
</dbReference>
<dbReference type="InterPro" id="IPR011006">
    <property type="entry name" value="CheY-like_superfamily"/>
</dbReference>
<dbReference type="CDD" id="cd00082">
    <property type="entry name" value="HisKA"/>
    <property type="match status" value="1"/>
</dbReference>
<evidence type="ECO:0000313" key="11">
    <source>
        <dbReference type="Proteomes" id="UP000238701"/>
    </source>
</evidence>
<feature type="modified residue" description="4-aspartylphosphate" evidence="6">
    <location>
        <position position="71"/>
    </location>
</feature>
<keyword evidence="5 10" id="KW-0418">Kinase</keyword>
<evidence type="ECO:0000259" key="8">
    <source>
        <dbReference type="PROSITE" id="PS50109"/>
    </source>
</evidence>
<dbReference type="PROSITE" id="PS50109">
    <property type="entry name" value="HIS_KIN"/>
    <property type="match status" value="1"/>
</dbReference>
<comment type="catalytic activity">
    <reaction evidence="1">
        <text>ATP + protein L-histidine = ADP + protein N-phospho-L-histidine.</text>
        <dbReference type="EC" id="2.7.13.3"/>
    </reaction>
</comment>
<dbReference type="Pfam" id="PF00072">
    <property type="entry name" value="Response_reg"/>
    <property type="match status" value="1"/>
</dbReference>
<dbReference type="PANTHER" id="PTHR43304:SF1">
    <property type="entry name" value="PAC DOMAIN-CONTAINING PROTEIN"/>
    <property type="match status" value="1"/>
</dbReference>
<reference evidence="11" key="1">
    <citation type="submission" date="2018-02" db="EMBL/GenBank/DDBJ databases">
        <authorList>
            <person name="Hausmann B."/>
        </authorList>
    </citation>
    <scope>NUCLEOTIDE SEQUENCE [LARGE SCALE GENOMIC DNA]</scope>
    <source>
        <strain evidence="11">Peat soil MAG SbA1</strain>
    </source>
</reference>
<dbReference type="PANTHER" id="PTHR43304">
    <property type="entry name" value="PHYTOCHROME-LIKE PROTEIN CPH1"/>
    <property type="match status" value="1"/>
</dbReference>
<feature type="coiled-coil region" evidence="7">
    <location>
        <begin position="137"/>
        <end position="164"/>
    </location>
</feature>
<keyword evidence="3 6" id="KW-0597">Phosphoprotein</keyword>
<sequence>MSTTAAIDRATVQETKTRLSALLVEDNLADSELVLRELQRGGFEVSSEVVQTAADFRRKLQTTTPDVILADYNLGSWRGMEALEILRTEGRDIPLILVSGAVGDVTAVECIKQGATDYVLKDALARLPVSIRRALREKQTREERRQAELELARKVEELARSNRDLEQFAYVASHDLQEPLRMVAAYTQLLKERYADGLDENANKYIHYALEGALRMQTLVQDLLTFSRVGRNRQRTHLASDAVVQEALQNLQAALQESGAVVHYDNLPVVTGDRTQLVQLFQNLIGNAIKFHGEKAPVITVSAKKLAAEWAFSVSDNGIGIAAEHLEAVFVIFQRLHTRAEYPGNGVGLAICKKIVEQHGGRIWVESKAGEGASFKFTLPACPADGEGNHTDERRA</sequence>